<evidence type="ECO:0000313" key="7">
    <source>
        <dbReference type="EMBL" id="MCY3052706.1"/>
    </source>
</evidence>
<protein>
    <submittedName>
        <fullName evidence="8">50S ribosome-binding GTPase</fullName>
    </submittedName>
</protein>
<dbReference type="Gene3D" id="3.40.50.300">
    <property type="entry name" value="P-loop containing nucleotide triphosphate hydrolases"/>
    <property type="match status" value="1"/>
</dbReference>
<keyword evidence="3 5" id="KW-1133">Transmembrane helix</keyword>
<dbReference type="Proteomes" id="UP001069145">
    <property type="component" value="Unassembled WGS sequence"/>
</dbReference>
<evidence type="ECO:0000256" key="1">
    <source>
        <dbReference type="ARBA" id="ARBA00004141"/>
    </source>
</evidence>
<dbReference type="RefSeq" id="WP_060778129.1">
    <property type="nucleotide sequence ID" value="NZ_CAJHLF010000010.1"/>
</dbReference>
<reference evidence="7" key="2">
    <citation type="submission" date="2022-09" db="EMBL/GenBank/DDBJ databases">
        <title>Aerococcus urinae taxonomy study.</title>
        <authorList>
            <person name="Christensen J."/>
            <person name="Senneby E."/>
        </authorList>
    </citation>
    <scope>NUCLEOTIDE SEQUENCE</scope>
    <source>
        <strain evidence="7">NLD-066-U95</strain>
    </source>
</reference>
<dbReference type="GO" id="GO:0016020">
    <property type="term" value="C:membrane"/>
    <property type="evidence" value="ECO:0007669"/>
    <property type="project" value="UniProtKB-SubCell"/>
</dbReference>
<dbReference type="InterPro" id="IPR027417">
    <property type="entry name" value="P-loop_NTPase"/>
</dbReference>
<keyword evidence="4 5" id="KW-0472">Membrane</keyword>
<dbReference type="EMBL" id="CP065662">
    <property type="protein sequence ID" value="QPS01012.1"/>
    <property type="molecule type" value="Genomic_DNA"/>
</dbReference>
<dbReference type="GeneID" id="35767771"/>
<dbReference type="Pfam" id="PF01926">
    <property type="entry name" value="MMR_HSR1"/>
    <property type="match status" value="1"/>
</dbReference>
<evidence type="ECO:0000313" key="9">
    <source>
        <dbReference type="Proteomes" id="UP000594771"/>
    </source>
</evidence>
<dbReference type="InterPro" id="IPR006073">
    <property type="entry name" value="GTP-bd"/>
</dbReference>
<name>A0A120I9Q5_9LACT</name>
<dbReference type="KEGG" id="aun:AWM73_03705"/>
<feature type="domain" description="G" evidence="6">
    <location>
        <begin position="32"/>
        <end position="149"/>
    </location>
</feature>
<dbReference type="OrthoDB" id="9255830at2"/>
<dbReference type="Pfam" id="PF05128">
    <property type="entry name" value="DUF697"/>
    <property type="match status" value="1"/>
</dbReference>
<proteinExistence type="predicted"/>
<feature type="transmembrane region" description="Helical" evidence="5">
    <location>
        <begin position="279"/>
        <end position="300"/>
    </location>
</feature>
<dbReference type="SUPFAM" id="SSF52540">
    <property type="entry name" value="P-loop containing nucleoside triphosphate hydrolases"/>
    <property type="match status" value="1"/>
</dbReference>
<evidence type="ECO:0000256" key="4">
    <source>
        <dbReference type="ARBA" id="ARBA00023136"/>
    </source>
</evidence>
<keyword evidence="2 5" id="KW-0812">Transmembrane</keyword>
<dbReference type="InterPro" id="IPR021147">
    <property type="entry name" value="DUF697"/>
</dbReference>
<dbReference type="AlphaFoldDB" id="A0A120I9Q5"/>
<dbReference type="Proteomes" id="UP000594771">
    <property type="component" value="Chromosome"/>
</dbReference>
<dbReference type="GO" id="GO:0005525">
    <property type="term" value="F:GTP binding"/>
    <property type="evidence" value="ECO:0007669"/>
    <property type="project" value="InterPro"/>
</dbReference>
<reference evidence="8 9" key="1">
    <citation type="submission" date="2020-12" db="EMBL/GenBank/DDBJ databases">
        <title>FDA dAtabase for Regulatory Grade micrObial Sequences (FDA-ARGOS): Supporting development and validation of Infectious Disease Dx tests.</title>
        <authorList>
            <person name="Sproer C."/>
            <person name="Gronow S."/>
            <person name="Severitt S."/>
            <person name="Schroder I."/>
            <person name="Tallon L."/>
            <person name="Sadzewicz L."/>
            <person name="Zhao X."/>
            <person name="Boylan J."/>
            <person name="Ott S."/>
            <person name="Bowen H."/>
            <person name="Vavikolanu K."/>
            <person name="Mehta A."/>
            <person name="Aluvathingal J."/>
            <person name="Nadendla S."/>
            <person name="Lowell S."/>
            <person name="Myers T."/>
            <person name="Yan Y."/>
            <person name="Sichtig H."/>
        </authorList>
    </citation>
    <scope>NUCLEOTIDE SEQUENCE [LARGE SCALE GENOMIC DNA]</scope>
    <source>
        <strain evidence="8 9">FDAARGOS_911</strain>
    </source>
</reference>
<evidence type="ECO:0000256" key="5">
    <source>
        <dbReference type="SAM" id="Phobius"/>
    </source>
</evidence>
<feature type="transmembrane region" description="Helical" evidence="5">
    <location>
        <begin position="306"/>
        <end position="331"/>
    </location>
</feature>
<feature type="transmembrane region" description="Helical" evidence="5">
    <location>
        <begin position="231"/>
        <end position="248"/>
    </location>
</feature>
<gene>
    <name evidence="8" type="ORF">I6G68_06350</name>
    <name evidence="7" type="ORF">ODY43_01625</name>
</gene>
<accession>A0A120I9Q5</accession>
<organism evidence="8 9">
    <name type="scientific">Aerococcus urinae</name>
    <dbReference type="NCBI Taxonomy" id="1376"/>
    <lineage>
        <taxon>Bacteria</taxon>
        <taxon>Bacillati</taxon>
        <taxon>Bacillota</taxon>
        <taxon>Bacilli</taxon>
        <taxon>Lactobacillales</taxon>
        <taxon>Aerococcaceae</taxon>
        <taxon>Aerococcus</taxon>
    </lineage>
</organism>
<evidence type="ECO:0000313" key="10">
    <source>
        <dbReference type="Proteomes" id="UP001069145"/>
    </source>
</evidence>
<evidence type="ECO:0000256" key="3">
    <source>
        <dbReference type="ARBA" id="ARBA00022989"/>
    </source>
</evidence>
<comment type="subcellular location">
    <subcellularLocation>
        <location evidence="1">Membrane</location>
        <topology evidence="1">Multi-pass membrane protein</topology>
    </subcellularLocation>
</comment>
<dbReference type="CDD" id="cd00882">
    <property type="entry name" value="Ras_like_GTPase"/>
    <property type="match status" value="1"/>
</dbReference>
<keyword evidence="10" id="KW-1185">Reference proteome</keyword>
<evidence type="ECO:0000313" key="8">
    <source>
        <dbReference type="EMBL" id="QPS01012.1"/>
    </source>
</evidence>
<evidence type="ECO:0000259" key="6">
    <source>
        <dbReference type="Pfam" id="PF01926"/>
    </source>
</evidence>
<dbReference type="EMBL" id="JAOTML010000001">
    <property type="protein sequence ID" value="MCY3052706.1"/>
    <property type="molecule type" value="Genomic_DNA"/>
</dbReference>
<evidence type="ECO:0000256" key="2">
    <source>
        <dbReference type="ARBA" id="ARBA00022692"/>
    </source>
</evidence>
<sequence>MAFNPKNFDFSLADDLLNQAGDTINEMEKIEILVVGKTGVGKSTLINNIFREELAKTGVGKPITQHIQKLSKEDMPINLYDSRGLELSKEVQKQIKEEINALQADLTKEGSHLHAAYYCINANSQRIEEMEIDLIEQLADHMPVIVVLTQSIGEAGDTMKAYIESLNLPIQGVIPVMAADYRINDQVTIEAFGLEDLLNLTFLVIPENVHPAFTNAQRIDIKRKAKAARRWAKKSVAMTFGVGFSPIPFSDATLLVPIQITMLARITAIFGISMQSKQVISILGAVIGTGGATYIGRTIASNLVKFIPGLGSALGGLISGSTAAMVTTALAMSYIEVLTIIAESEAKGEEISLESLNKLMKTHFRKRLRRGKKDKDFQDVEDMKD</sequence>